<dbReference type="CDD" id="cd06222">
    <property type="entry name" value="RNase_H_like"/>
    <property type="match status" value="1"/>
</dbReference>
<accession>A0A5J9UTT8</accession>
<dbReference type="PANTHER" id="PTHR47723">
    <property type="entry name" value="OS05G0353850 PROTEIN"/>
    <property type="match status" value="1"/>
</dbReference>
<keyword evidence="3" id="KW-1185">Reference proteome</keyword>
<dbReference type="InterPro" id="IPR012337">
    <property type="entry name" value="RNaseH-like_sf"/>
</dbReference>
<comment type="caution">
    <text evidence="2">The sequence shown here is derived from an EMBL/GenBank/DDBJ whole genome shotgun (WGS) entry which is preliminary data.</text>
</comment>
<gene>
    <name evidence="2" type="ORF">EJB05_29736</name>
</gene>
<dbReference type="GO" id="GO:0003676">
    <property type="term" value="F:nucleic acid binding"/>
    <property type="evidence" value="ECO:0007669"/>
    <property type="project" value="InterPro"/>
</dbReference>
<name>A0A5J9UTT8_9POAL</name>
<organism evidence="2 3">
    <name type="scientific">Eragrostis curvula</name>
    <name type="common">weeping love grass</name>
    <dbReference type="NCBI Taxonomy" id="38414"/>
    <lineage>
        <taxon>Eukaryota</taxon>
        <taxon>Viridiplantae</taxon>
        <taxon>Streptophyta</taxon>
        <taxon>Embryophyta</taxon>
        <taxon>Tracheophyta</taxon>
        <taxon>Spermatophyta</taxon>
        <taxon>Magnoliopsida</taxon>
        <taxon>Liliopsida</taxon>
        <taxon>Poales</taxon>
        <taxon>Poaceae</taxon>
        <taxon>PACMAD clade</taxon>
        <taxon>Chloridoideae</taxon>
        <taxon>Eragrostideae</taxon>
        <taxon>Eragrostidinae</taxon>
        <taxon>Eragrostis</taxon>
    </lineage>
</organism>
<evidence type="ECO:0000313" key="3">
    <source>
        <dbReference type="Proteomes" id="UP000324897"/>
    </source>
</evidence>
<evidence type="ECO:0000313" key="2">
    <source>
        <dbReference type="EMBL" id="TVU27153.1"/>
    </source>
</evidence>
<dbReference type="Proteomes" id="UP000324897">
    <property type="component" value="Chromosome 2"/>
</dbReference>
<dbReference type="InterPro" id="IPR002156">
    <property type="entry name" value="RNaseH_domain"/>
</dbReference>
<dbReference type="OrthoDB" id="695489at2759"/>
<dbReference type="Pfam" id="PF13456">
    <property type="entry name" value="RVT_3"/>
    <property type="match status" value="1"/>
</dbReference>
<dbReference type="AlphaFoldDB" id="A0A5J9UTT8"/>
<dbReference type="InterPro" id="IPR053151">
    <property type="entry name" value="RNase_H-like"/>
</dbReference>
<feature type="non-terminal residue" evidence="2">
    <location>
        <position position="1"/>
    </location>
</feature>
<dbReference type="GO" id="GO:0004523">
    <property type="term" value="F:RNA-DNA hybrid ribonuclease activity"/>
    <property type="evidence" value="ECO:0007669"/>
    <property type="project" value="InterPro"/>
</dbReference>
<feature type="domain" description="RNase H type-1" evidence="1">
    <location>
        <begin position="11"/>
        <end position="132"/>
    </location>
</feature>
<dbReference type="InterPro" id="IPR036397">
    <property type="entry name" value="RNaseH_sf"/>
</dbReference>
<dbReference type="InterPro" id="IPR044730">
    <property type="entry name" value="RNase_H-like_dom_plant"/>
</dbReference>
<dbReference type="EMBL" id="RWGY01000013">
    <property type="protein sequence ID" value="TVU27153.1"/>
    <property type="molecule type" value="Genomic_DNA"/>
</dbReference>
<dbReference type="Gramene" id="TVU27153">
    <property type="protein sequence ID" value="TVU27153"/>
    <property type="gene ID" value="EJB05_29736"/>
</dbReference>
<dbReference type="PANTHER" id="PTHR47723:SF24">
    <property type="entry name" value="RNASE H TYPE-1 DOMAIN-CONTAINING PROTEIN"/>
    <property type="match status" value="1"/>
</dbReference>
<dbReference type="Gene3D" id="3.30.420.10">
    <property type="entry name" value="Ribonuclease H-like superfamily/Ribonuclease H"/>
    <property type="match status" value="1"/>
</dbReference>
<protein>
    <recommendedName>
        <fullName evidence="1">RNase H type-1 domain-containing protein</fullName>
    </recommendedName>
</protein>
<sequence>MMETTKHRVGSDGAFQMNSNTGASGVIIRDERGDTLGVEGRWMEHLPDSITAEAMAARNGLSLAVASGYHKVILEVDNRSLAISLRAVVPDILTISGLCREIQELGRSFVEFEVSLVGREPNSAAHCCAKMATASSRVCSCVDYTPDWLSCDQRL</sequence>
<reference evidence="2 3" key="1">
    <citation type="journal article" date="2019" name="Sci. Rep.">
        <title>A high-quality genome of Eragrostis curvula grass provides insights into Poaceae evolution and supports new strategies to enhance forage quality.</title>
        <authorList>
            <person name="Carballo J."/>
            <person name="Santos B.A.C.M."/>
            <person name="Zappacosta D."/>
            <person name="Garbus I."/>
            <person name="Selva J.P."/>
            <person name="Gallo C.A."/>
            <person name="Diaz A."/>
            <person name="Albertini E."/>
            <person name="Caccamo M."/>
            <person name="Echenique V."/>
        </authorList>
    </citation>
    <scope>NUCLEOTIDE SEQUENCE [LARGE SCALE GENOMIC DNA]</scope>
    <source>
        <strain evidence="3">cv. Victoria</strain>
        <tissue evidence="2">Leaf</tissue>
    </source>
</reference>
<evidence type="ECO:0000259" key="1">
    <source>
        <dbReference type="Pfam" id="PF13456"/>
    </source>
</evidence>
<proteinExistence type="predicted"/>
<dbReference type="SUPFAM" id="SSF53098">
    <property type="entry name" value="Ribonuclease H-like"/>
    <property type="match status" value="1"/>
</dbReference>